<evidence type="ECO:0000256" key="1">
    <source>
        <dbReference type="ARBA" id="ARBA00004123"/>
    </source>
</evidence>
<feature type="region of interest" description="Disordered" evidence="6">
    <location>
        <begin position="287"/>
        <end position="338"/>
    </location>
</feature>
<keyword evidence="2" id="KW-0479">Metal-binding</keyword>
<dbReference type="Pfam" id="PF07967">
    <property type="entry name" value="zf-C3HC"/>
    <property type="match status" value="1"/>
</dbReference>
<gene>
    <name evidence="9" type="ORF">K402DRAFT_397992</name>
</gene>
<feature type="region of interest" description="Disordered" evidence="6">
    <location>
        <begin position="467"/>
        <end position="487"/>
    </location>
</feature>
<keyword evidence="5" id="KW-0539">Nucleus</keyword>
<evidence type="ECO:0000256" key="2">
    <source>
        <dbReference type="ARBA" id="ARBA00022723"/>
    </source>
</evidence>
<dbReference type="Proteomes" id="UP000800041">
    <property type="component" value="Unassembled WGS sequence"/>
</dbReference>
<name>A0A6G1GMA7_9PEZI</name>
<evidence type="ECO:0000259" key="7">
    <source>
        <dbReference type="Pfam" id="PF07967"/>
    </source>
</evidence>
<organism evidence="9 10">
    <name type="scientific">Aulographum hederae CBS 113979</name>
    <dbReference type="NCBI Taxonomy" id="1176131"/>
    <lineage>
        <taxon>Eukaryota</taxon>
        <taxon>Fungi</taxon>
        <taxon>Dikarya</taxon>
        <taxon>Ascomycota</taxon>
        <taxon>Pezizomycotina</taxon>
        <taxon>Dothideomycetes</taxon>
        <taxon>Pleosporomycetidae</taxon>
        <taxon>Aulographales</taxon>
        <taxon>Aulographaceae</taxon>
    </lineage>
</organism>
<reference evidence="9" key="1">
    <citation type="journal article" date="2020" name="Stud. Mycol.">
        <title>101 Dothideomycetes genomes: a test case for predicting lifestyles and emergence of pathogens.</title>
        <authorList>
            <person name="Haridas S."/>
            <person name="Albert R."/>
            <person name="Binder M."/>
            <person name="Bloem J."/>
            <person name="Labutti K."/>
            <person name="Salamov A."/>
            <person name="Andreopoulos B."/>
            <person name="Baker S."/>
            <person name="Barry K."/>
            <person name="Bills G."/>
            <person name="Bluhm B."/>
            <person name="Cannon C."/>
            <person name="Castanera R."/>
            <person name="Culley D."/>
            <person name="Daum C."/>
            <person name="Ezra D."/>
            <person name="Gonzalez J."/>
            <person name="Henrissat B."/>
            <person name="Kuo A."/>
            <person name="Liang C."/>
            <person name="Lipzen A."/>
            <person name="Lutzoni F."/>
            <person name="Magnuson J."/>
            <person name="Mondo S."/>
            <person name="Nolan M."/>
            <person name="Ohm R."/>
            <person name="Pangilinan J."/>
            <person name="Park H.-J."/>
            <person name="Ramirez L."/>
            <person name="Alfaro M."/>
            <person name="Sun H."/>
            <person name="Tritt A."/>
            <person name="Yoshinaga Y."/>
            <person name="Zwiers L.-H."/>
            <person name="Turgeon B."/>
            <person name="Goodwin S."/>
            <person name="Spatafora J."/>
            <person name="Crous P."/>
            <person name="Grigoriev I."/>
        </authorList>
    </citation>
    <scope>NUCLEOTIDE SEQUENCE</scope>
    <source>
        <strain evidence="9">CBS 113979</strain>
    </source>
</reference>
<feature type="domain" description="NuBaID C-terminal" evidence="8">
    <location>
        <begin position="346"/>
        <end position="421"/>
    </location>
</feature>
<dbReference type="Pfam" id="PF08600">
    <property type="entry name" value="NuBaID_C"/>
    <property type="match status" value="1"/>
</dbReference>
<dbReference type="EMBL" id="ML977190">
    <property type="protein sequence ID" value="KAF1981954.1"/>
    <property type="molecule type" value="Genomic_DNA"/>
</dbReference>
<feature type="compositionally biased region" description="Polar residues" evidence="6">
    <location>
        <begin position="27"/>
        <end position="44"/>
    </location>
</feature>
<proteinExistence type="predicted"/>
<dbReference type="GO" id="GO:0008270">
    <property type="term" value="F:zinc ion binding"/>
    <property type="evidence" value="ECO:0007669"/>
    <property type="project" value="UniProtKB-KW"/>
</dbReference>
<evidence type="ECO:0000256" key="3">
    <source>
        <dbReference type="ARBA" id="ARBA00022771"/>
    </source>
</evidence>
<evidence type="ECO:0000313" key="9">
    <source>
        <dbReference type="EMBL" id="KAF1981954.1"/>
    </source>
</evidence>
<feature type="domain" description="C3HC-type" evidence="7">
    <location>
        <begin position="110"/>
        <end position="251"/>
    </location>
</feature>
<dbReference type="PANTHER" id="PTHR15835:SF6">
    <property type="entry name" value="ZINC FINGER C3HC-TYPE PROTEIN 1"/>
    <property type="match status" value="1"/>
</dbReference>
<dbReference type="InterPro" id="IPR013909">
    <property type="entry name" value="NuBaID_C"/>
</dbReference>
<sequence>MAAPLPISATKRKFYRLLDNLSSSRANLHASNGVNNASTTTLSGATPRDRPSKRTRTSDVTADGSPIRPTTAPAGMRPSHYAFLEDIYSPRPRASKFKPEEPARVKNYMPYSRPQFLERLKTFADVKLWTPKPDSVNEVEWAKRGWNCDSFNTVACKGGCEERVTIKLHPEEKNERGEFIEGSEDWNQDIDLDLVHKYKALIVDGHGEGCPWAREGYSKDVYRIRFGPTPQWSAELAKRYDSLMAIEPAFPEQIIRPNSDPLQPDGGPHAFDIDQLLEDTHAKYWIPSADPHRPKTAQRPSTPTTQTSVTEQPEMPNATTPAAEPNTFSPSQEPEEAVLPTVNPTAALLSLCGWSGQTTHSIHQAVCELCFAHVGLWLYTSNPAVQILPNQLNAEDVLRFDPLALHRVHCPWRNPRTNSALEEKNGLNGFECQLRLLQKSAIAYKMRYAPEDPLLYAAPTEEEIENYTVSPESIKRRREQAEKEDRAIESRLKRLKRALSRRKSKKAT</sequence>
<dbReference type="OrthoDB" id="2592092at2759"/>
<evidence type="ECO:0000259" key="8">
    <source>
        <dbReference type="Pfam" id="PF08600"/>
    </source>
</evidence>
<dbReference type="InterPro" id="IPR012935">
    <property type="entry name" value="NuBaID_N"/>
</dbReference>
<feature type="region of interest" description="Disordered" evidence="6">
    <location>
        <begin position="27"/>
        <end position="76"/>
    </location>
</feature>
<feature type="compositionally biased region" description="Polar residues" evidence="6">
    <location>
        <begin position="298"/>
        <end position="311"/>
    </location>
</feature>
<evidence type="ECO:0000256" key="4">
    <source>
        <dbReference type="ARBA" id="ARBA00022833"/>
    </source>
</evidence>
<evidence type="ECO:0000313" key="10">
    <source>
        <dbReference type="Proteomes" id="UP000800041"/>
    </source>
</evidence>
<keyword evidence="10" id="KW-1185">Reference proteome</keyword>
<keyword evidence="4" id="KW-0862">Zinc</keyword>
<evidence type="ECO:0000256" key="6">
    <source>
        <dbReference type="SAM" id="MobiDB-lite"/>
    </source>
</evidence>
<dbReference type="GO" id="GO:0005634">
    <property type="term" value="C:nucleus"/>
    <property type="evidence" value="ECO:0007669"/>
    <property type="project" value="UniProtKB-SubCell"/>
</dbReference>
<comment type="subcellular location">
    <subcellularLocation>
        <location evidence="1">Nucleus</location>
    </subcellularLocation>
</comment>
<keyword evidence="3" id="KW-0863">Zinc-finger</keyword>
<dbReference type="PANTHER" id="PTHR15835">
    <property type="entry name" value="NUCLEAR-INTERACTING PARTNER OF ALK"/>
    <property type="match status" value="1"/>
</dbReference>
<dbReference type="AlphaFoldDB" id="A0A6G1GMA7"/>
<evidence type="ECO:0000256" key="5">
    <source>
        <dbReference type="ARBA" id="ARBA00023242"/>
    </source>
</evidence>
<protein>
    <submittedName>
        <fullName evidence="9">Zf-C3HC-domain-containing protein</fullName>
    </submittedName>
</protein>
<accession>A0A6G1GMA7</accession>